<dbReference type="EMBL" id="JBHUKS010000017">
    <property type="protein sequence ID" value="MFD2470648.1"/>
    <property type="molecule type" value="Genomic_DNA"/>
</dbReference>
<dbReference type="Pfam" id="PF06722">
    <property type="entry name" value="EryCIII-like_C"/>
    <property type="match status" value="1"/>
</dbReference>
<gene>
    <name evidence="5" type="ORF">ACFSVL_24875</name>
</gene>
<dbReference type="RefSeq" id="WP_378307952.1">
    <property type="nucleotide sequence ID" value="NZ_JBHUKS010000017.1"/>
</dbReference>
<evidence type="ECO:0000259" key="3">
    <source>
        <dbReference type="Pfam" id="PF03033"/>
    </source>
</evidence>
<feature type="domain" description="Erythromycin biosynthesis protein CIII-like C-terminal" evidence="4">
    <location>
        <begin position="306"/>
        <end position="389"/>
    </location>
</feature>
<proteinExistence type="predicted"/>
<comment type="caution">
    <text evidence="5">The sequence shown here is derived from an EMBL/GenBank/DDBJ whole genome shotgun (WGS) entry which is preliminary data.</text>
</comment>
<organism evidence="5 6">
    <name type="scientific">Amycolatopsis silviterrae</name>
    <dbReference type="NCBI Taxonomy" id="1656914"/>
    <lineage>
        <taxon>Bacteria</taxon>
        <taxon>Bacillati</taxon>
        <taxon>Actinomycetota</taxon>
        <taxon>Actinomycetes</taxon>
        <taxon>Pseudonocardiales</taxon>
        <taxon>Pseudonocardiaceae</taxon>
        <taxon>Amycolatopsis</taxon>
    </lineage>
</organism>
<name>A0ABW5HBW5_9PSEU</name>
<dbReference type="InterPro" id="IPR004276">
    <property type="entry name" value="GlycoTrans_28_N"/>
</dbReference>
<keyword evidence="6" id="KW-1185">Reference proteome</keyword>
<evidence type="ECO:0000313" key="6">
    <source>
        <dbReference type="Proteomes" id="UP001597483"/>
    </source>
</evidence>
<dbReference type="PANTHER" id="PTHR48050:SF13">
    <property type="entry name" value="STEROL 3-BETA-GLUCOSYLTRANSFERASE UGT80A2"/>
    <property type="match status" value="1"/>
</dbReference>
<dbReference type="Proteomes" id="UP001597483">
    <property type="component" value="Unassembled WGS sequence"/>
</dbReference>
<dbReference type="Pfam" id="PF03033">
    <property type="entry name" value="Glyco_transf_28"/>
    <property type="match status" value="1"/>
</dbReference>
<evidence type="ECO:0000313" key="5">
    <source>
        <dbReference type="EMBL" id="MFD2470648.1"/>
    </source>
</evidence>
<reference evidence="6" key="1">
    <citation type="journal article" date="2019" name="Int. J. Syst. Evol. Microbiol.">
        <title>The Global Catalogue of Microorganisms (GCM) 10K type strain sequencing project: providing services to taxonomists for standard genome sequencing and annotation.</title>
        <authorList>
            <consortium name="The Broad Institute Genomics Platform"/>
            <consortium name="The Broad Institute Genome Sequencing Center for Infectious Disease"/>
            <person name="Wu L."/>
            <person name="Ma J."/>
        </authorList>
    </citation>
    <scope>NUCLEOTIDE SEQUENCE [LARGE SCALE GENOMIC DNA]</scope>
    <source>
        <strain evidence="6">CGMCC 4.7641</strain>
    </source>
</reference>
<dbReference type="PANTHER" id="PTHR48050">
    <property type="entry name" value="STEROL 3-BETA-GLUCOSYLTRANSFERASE"/>
    <property type="match status" value="1"/>
</dbReference>
<sequence length="419" mass="44060">MKALLLTLGTRGDVQPFVALARALRQAGHDAVLVAPRRFGEFARAHEVPFAGIADGPMALLDNGSPVGDVADGGLRAKLALARRMPGLFTEVLRDCWTVASAEPGVDVIVHNGQVGAGPHVAEKLGVPAVLALPLPLYVPTGAFPWPGLDLPHGLPGPVNRASYLGMRAAGTMFGRVVDRFRADLGLPRRRGRHDPLRRPDGGAATVLHAVSPQVLPRPGDWPATASVTGYWFLHDAEPGSSRLPPGLAEFLDRGDPPVFVGFGSMSGTDPAATTRVVLEAVRRSGRRAVLGTGWGGLDSAQQSKDVFVAREVPYPVLFPRVSAVVHHGGAGTTAAAAAAGRPQVVCPFVADQPFWGRRMARLGVAPPPVHQRRLTAAGLAEAIERTTALVPAAEDLGRRVRAEQGLAVAVRSLAEISR</sequence>
<keyword evidence="2" id="KW-0045">Antibiotic biosynthesis</keyword>
<dbReference type="InterPro" id="IPR002213">
    <property type="entry name" value="UDP_glucos_trans"/>
</dbReference>
<dbReference type="Gene3D" id="3.40.50.2000">
    <property type="entry name" value="Glycogen Phosphorylase B"/>
    <property type="match status" value="2"/>
</dbReference>
<evidence type="ECO:0000256" key="1">
    <source>
        <dbReference type="ARBA" id="ARBA00004660"/>
    </source>
</evidence>
<evidence type="ECO:0000256" key="2">
    <source>
        <dbReference type="ARBA" id="ARBA00023194"/>
    </source>
</evidence>
<dbReference type="InterPro" id="IPR050426">
    <property type="entry name" value="Glycosyltransferase_28"/>
</dbReference>
<dbReference type="CDD" id="cd03784">
    <property type="entry name" value="GT1_Gtf-like"/>
    <property type="match status" value="1"/>
</dbReference>
<dbReference type="SUPFAM" id="SSF53756">
    <property type="entry name" value="UDP-Glycosyltransferase/glycogen phosphorylase"/>
    <property type="match status" value="1"/>
</dbReference>
<dbReference type="InterPro" id="IPR010610">
    <property type="entry name" value="EryCIII-like_C"/>
</dbReference>
<comment type="pathway">
    <text evidence="1">Antibiotic biosynthesis; vancomycin biosynthesis.</text>
</comment>
<protein>
    <submittedName>
        <fullName evidence="5">Glycosyltransferase</fullName>
    </submittedName>
</protein>
<evidence type="ECO:0000259" key="4">
    <source>
        <dbReference type="Pfam" id="PF06722"/>
    </source>
</evidence>
<feature type="domain" description="Glycosyltransferase family 28 N-terminal" evidence="3">
    <location>
        <begin position="4"/>
        <end position="136"/>
    </location>
</feature>
<accession>A0ABW5HBW5</accession>